<evidence type="ECO:0008006" key="3">
    <source>
        <dbReference type="Google" id="ProtNLM"/>
    </source>
</evidence>
<protein>
    <recommendedName>
        <fullName evidence="3">STAS/SEC14 domain-containing protein</fullName>
    </recommendedName>
</protein>
<comment type="caution">
    <text evidence="1">The sequence shown here is derived from an EMBL/GenBank/DDBJ whole genome shotgun (WGS) entry which is preliminary data.</text>
</comment>
<keyword evidence="2" id="KW-1185">Reference proteome</keyword>
<evidence type="ECO:0000313" key="2">
    <source>
        <dbReference type="Proteomes" id="UP000659698"/>
    </source>
</evidence>
<dbReference type="EMBL" id="JACOAF010000030">
    <property type="protein sequence ID" value="MBC3540703.1"/>
    <property type="molecule type" value="Genomic_DNA"/>
</dbReference>
<accession>A0ABR6VU38</accession>
<gene>
    <name evidence="1" type="ORF">H7U12_13500</name>
</gene>
<organism evidence="1 2">
    <name type="scientific">Rufibacter sediminis</name>
    <dbReference type="NCBI Taxonomy" id="2762756"/>
    <lineage>
        <taxon>Bacteria</taxon>
        <taxon>Pseudomonadati</taxon>
        <taxon>Bacteroidota</taxon>
        <taxon>Cytophagia</taxon>
        <taxon>Cytophagales</taxon>
        <taxon>Hymenobacteraceae</taxon>
        <taxon>Rufibacter</taxon>
    </lineage>
</organism>
<sequence>MAFAVWNGFLNSQEFQEAASVCIALIEEKAPTRWLADNRKMKAIRQADQQWFVETIIPRLLHSSLRRMATLVSEDLFNKMAVEQMLQRAGGIDHLAFCDFKDESEALLWLMAPSAVSTNPQSKDLK</sequence>
<name>A0ABR6VU38_9BACT</name>
<dbReference type="RefSeq" id="WP_186638778.1">
    <property type="nucleotide sequence ID" value="NZ_JACOAF010000030.1"/>
</dbReference>
<proteinExistence type="predicted"/>
<reference evidence="1 2" key="1">
    <citation type="journal article" date="2019" name="Int. J. Syst. Evol. Microbiol.">
        <title>Rufibacter sediminis sp. nov., isolated from freshwater lake sediment.</title>
        <authorList>
            <person name="Qu J.H."/>
            <person name="Zhang L.J."/>
            <person name="Fu Y.H."/>
            <person name="Li H.F."/>
        </authorList>
    </citation>
    <scope>NUCLEOTIDE SEQUENCE [LARGE SCALE GENOMIC DNA]</scope>
    <source>
        <strain evidence="1 2">H-1</strain>
    </source>
</reference>
<dbReference type="Proteomes" id="UP000659698">
    <property type="component" value="Unassembled WGS sequence"/>
</dbReference>
<evidence type="ECO:0000313" key="1">
    <source>
        <dbReference type="EMBL" id="MBC3540703.1"/>
    </source>
</evidence>